<dbReference type="Gene3D" id="3.30.70.3270">
    <property type="match status" value="1"/>
</dbReference>
<keyword evidence="2" id="KW-0479">Metal-binding</keyword>
<dbReference type="GO" id="GO:0046872">
    <property type="term" value="F:metal ion binding"/>
    <property type="evidence" value="ECO:0007669"/>
    <property type="project" value="UniProtKB-KW"/>
</dbReference>
<dbReference type="PROSITE" id="PS00198">
    <property type="entry name" value="4FE4S_FER_1"/>
    <property type="match status" value="1"/>
</dbReference>
<name>A0A235BWU7_UNCW3</name>
<dbReference type="EMBL" id="NOZQ01000057">
    <property type="protein sequence ID" value="OYD16619.1"/>
    <property type="molecule type" value="Genomic_DNA"/>
</dbReference>
<dbReference type="Pfam" id="PF12838">
    <property type="entry name" value="Fer4_7"/>
    <property type="match status" value="1"/>
</dbReference>
<keyword evidence="1" id="KW-0004">4Fe-4S</keyword>
<evidence type="ECO:0000313" key="8">
    <source>
        <dbReference type="Proteomes" id="UP000215215"/>
    </source>
</evidence>
<comment type="caution">
    <text evidence="7">The sequence shown here is derived from an EMBL/GenBank/DDBJ whole genome shotgun (WGS) entry which is preliminary data.</text>
</comment>
<evidence type="ECO:0000256" key="3">
    <source>
        <dbReference type="ARBA" id="ARBA00022737"/>
    </source>
</evidence>
<dbReference type="GO" id="GO:0009060">
    <property type="term" value="P:aerobic respiration"/>
    <property type="evidence" value="ECO:0007669"/>
    <property type="project" value="TreeGrafter"/>
</dbReference>
<dbReference type="GO" id="GO:0051539">
    <property type="term" value="F:4 iron, 4 sulfur cluster binding"/>
    <property type="evidence" value="ECO:0007669"/>
    <property type="project" value="UniProtKB-KW"/>
</dbReference>
<sequence length="198" mass="22917">MRYPKLRELREAFKNIFTRAATVRYPYGKAEFHPGYRGKPEFQDECLGCTACMEVCPPGAIEIVDDVENRKRRVVRYFDRCITCGECERVCTCGNGIKMVPEFAMAVYDRKDLVESVERELIVCENCGRPIATKKHILWLMDQLEEKGAANMGFVIMSLKELGIVEEVEKKVSFDKRQDLFTILCPRCKHRVILYDSL</sequence>
<keyword evidence="3" id="KW-0677">Repeat</keyword>
<dbReference type="GO" id="GO:0003954">
    <property type="term" value="F:NADH dehydrogenase activity"/>
    <property type="evidence" value="ECO:0007669"/>
    <property type="project" value="TreeGrafter"/>
</dbReference>
<keyword evidence="5" id="KW-0411">Iron-sulfur</keyword>
<dbReference type="InterPro" id="IPR017896">
    <property type="entry name" value="4Fe4S_Fe-S-bd"/>
</dbReference>
<proteinExistence type="predicted"/>
<dbReference type="SUPFAM" id="SSF54862">
    <property type="entry name" value="4Fe-4S ferredoxins"/>
    <property type="match status" value="1"/>
</dbReference>
<evidence type="ECO:0000256" key="4">
    <source>
        <dbReference type="ARBA" id="ARBA00023004"/>
    </source>
</evidence>
<accession>A0A235BWU7</accession>
<evidence type="ECO:0000256" key="5">
    <source>
        <dbReference type="ARBA" id="ARBA00023014"/>
    </source>
</evidence>
<dbReference type="PANTHER" id="PTHR10849">
    <property type="entry name" value="NADH DEHYDROGENASE UBIQUINONE IRON-SULFUR PROTEIN 8, MITOCHONDRIAL"/>
    <property type="match status" value="1"/>
</dbReference>
<dbReference type="InterPro" id="IPR017900">
    <property type="entry name" value="4Fe4S_Fe_S_CS"/>
</dbReference>
<keyword evidence="4" id="KW-0408">Iron</keyword>
<protein>
    <recommendedName>
        <fullName evidence="6">4Fe-4S ferredoxin-type domain-containing protein</fullName>
    </recommendedName>
</protein>
<evidence type="ECO:0000256" key="1">
    <source>
        <dbReference type="ARBA" id="ARBA00022485"/>
    </source>
</evidence>
<dbReference type="PROSITE" id="PS51379">
    <property type="entry name" value="4FE4S_FER_2"/>
    <property type="match status" value="2"/>
</dbReference>
<reference evidence="7 8" key="1">
    <citation type="submission" date="2017-07" db="EMBL/GenBank/DDBJ databases">
        <title>Recovery of genomes from metagenomes via a dereplication, aggregation, and scoring strategy.</title>
        <authorList>
            <person name="Sieber C.M."/>
            <person name="Probst A.J."/>
            <person name="Sharrar A."/>
            <person name="Thomas B.C."/>
            <person name="Hess M."/>
            <person name="Tringe S.G."/>
            <person name="Banfield J.F."/>
        </authorList>
    </citation>
    <scope>NUCLEOTIDE SEQUENCE [LARGE SCALE GENOMIC DNA]</scope>
    <source>
        <strain evidence="7">JGI_Cruoil_03_44_89</strain>
    </source>
</reference>
<dbReference type="GO" id="GO:0016020">
    <property type="term" value="C:membrane"/>
    <property type="evidence" value="ECO:0007669"/>
    <property type="project" value="InterPro"/>
</dbReference>
<feature type="domain" description="4Fe-4S ferredoxin-type" evidence="6">
    <location>
        <begin position="71"/>
        <end position="102"/>
    </location>
</feature>
<dbReference type="Proteomes" id="UP000215215">
    <property type="component" value="Unassembled WGS sequence"/>
</dbReference>
<dbReference type="PANTHER" id="PTHR10849:SF35">
    <property type="entry name" value="FORMATE HYDROGENLYASE SUBUNIT 6-RELATED"/>
    <property type="match status" value="1"/>
</dbReference>
<organism evidence="7 8">
    <name type="scientific">candidate division WOR-3 bacterium JGI_Cruoil_03_44_89</name>
    <dbReference type="NCBI Taxonomy" id="1973748"/>
    <lineage>
        <taxon>Bacteria</taxon>
        <taxon>Bacteria division WOR-3</taxon>
    </lineage>
</organism>
<evidence type="ECO:0000259" key="6">
    <source>
        <dbReference type="PROSITE" id="PS51379"/>
    </source>
</evidence>
<dbReference type="AlphaFoldDB" id="A0A235BWU7"/>
<feature type="domain" description="4Fe-4S ferredoxin-type" evidence="6">
    <location>
        <begin position="38"/>
        <end position="66"/>
    </location>
</feature>
<gene>
    <name evidence="7" type="ORF">CH333_02975</name>
</gene>
<evidence type="ECO:0000256" key="2">
    <source>
        <dbReference type="ARBA" id="ARBA00022723"/>
    </source>
</evidence>
<evidence type="ECO:0000313" key="7">
    <source>
        <dbReference type="EMBL" id="OYD16619.1"/>
    </source>
</evidence>
<dbReference type="InterPro" id="IPR010226">
    <property type="entry name" value="NADH_quinone_OxRdtase_chainI"/>
</dbReference>